<keyword evidence="2" id="KW-0413">Isomerase</keyword>
<feature type="domain" description="Xylose isomerase-like TIM barrel" evidence="1">
    <location>
        <begin position="22"/>
        <end position="252"/>
    </location>
</feature>
<protein>
    <submittedName>
        <fullName evidence="2">Sugar phosphate isomerase/epimerase</fullName>
    </submittedName>
</protein>
<dbReference type="Pfam" id="PF01261">
    <property type="entry name" value="AP_endonuc_2"/>
    <property type="match status" value="1"/>
</dbReference>
<dbReference type="InterPro" id="IPR013022">
    <property type="entry name" value="Xyl_isomerase-like_TIM-brl"/>
</dbReference>
<dbReference type="PANTHER" id="PTHR12110">
    <property type="entry name" value="HYDROXYPYRUVATE ISOMERASE"/>
    <property type="match status" value="1"/>
</dbReference>
<dbReference type="InterPro" id="IPR036237">
    <property type="entry name" value="Xyl_isomerase-like_sf"/>
</dbReference>
<dbReference type="Gene3D" id="3.20.20.150">
    <property type="entry name" value="Divalent-metal-dependent TIM barrel enzymes"/>
    <property type="match status" value="1"/>
</dbReference>
<accession>A0AAU7CEZ0</accession>
<sequence length="274" mass="30302">MKLGLINSAWAQSGRETSFGIRKTKEIGFDSIDIFADPLDISREEREQIKVDCDQAGLPIISVACVAVGLIDFNPSVQRFHLERVRAYLEMAREFEAKNLLLVLGEYIWQREVIPPAEQWATGVANVRTLGEHALDLGLEIALELEPFHLSLLNDVESMSRFLTDVAHPAVKANLDISHLVLAQQSAALIERLRGQVAHVHISDCDGKVHGDLPPGRGVVDFAPYLQAIKNLGIDDLTISVELEYSPQPEAIVDWVTEAYQTTAALMRSAGLRS</sequence>
<gene>
    <name evidence="2" type="ORF">V5E97_35965</name>
</gene>
<dbReference type="EMBL" id="CP155447">
    <property type="protein sequence ID" value="XBH03663.1"/>
    <property type="molecule type" value="Genomic_DNA"/>
</dbReference>
<dbReference type="SUPFAM" id="SSF51658">
    <property type="entry name" value="Xylose isomerase-like"/>
    <property type="match status" value="1"/>
</dbReference>
<proteinExistence type="predicted"/>
<organism evidence="2">
    <name type="scientific">Singulisphaera sp. Ch08</name>
    <dbReference type="NCBI Taxonomy" id="3120278"/>
    <lineage>
        <taxon>Bacteria</taxon>
        <taxon>Pseudomonadati</taxon>
        <taxon>Planctomycetota</taxon>
        <taxon>Planctomycetia</taxon>
        <taxon>Isosphaerales</taxon>
        <taxon>Isosphaeraceae</taxon>
        <taxon>Singulisphaera</taxon>
    </lineage>
</organism>
<evidence type="ECO:0000313" key="2">
    <source>
        <dbReference type="EMBL" id="XBH03663.1"/>
    </source>
</evidence>
<reference evidence="2" key="1">
    <citation type="submission" date="2024-05" db="EMBL/GenBank/DDBJ databases">
        <title>Planctomycetes of the genus Singulisphaera possess chitinolytic capabilities.</title>
        <authorList>
            <person name="Ivanova A."/>
        </authorList>
    </citation>
    <scope>NUCLEOTIDE SEQUENCE</scope>
    <source>
        <strain evidence="2">Ch08T</strain>
    </source>
</reference>
<name>A0AAU7CEZ0_9BACT</name>
<dbReference type="InterPro" id="IPR050312">
    <property type="entry name" value="IolE/XylAMocC-like"/>
</dbReference>
<evidence type="ECO:0000259" key="1">
    <source>
        <dbReference type="Pfam" id="PF01261"/>
    </source>
</evidence>
<dbReference type="RefSeq" id="WP_406696402.1">
    <property type="nucleotide sequence ID" value="NZ_CP155447.1"/>
</dbReference>
<dbReference type="GO" id="GO:0016853">
    <property type="term" value="F:isomerase activity"/>
    <property type="evidence" value="ECO:0007669"/>
    <property type="project" value="UniProtKB-KW"/>
</dbReference>
<dbReference type="AlphaFoldDB" id="A0AAU7CEZ0"/>